<gene>
    <name evidence="1" type="ORF">HRJ53_11710</name>
</gene>
<dbReference type="PANTHER" id="PTHR10098:SF108">
    <property type="entry name" value="TETRATRICOPEPTIDE REPEAT PROTEIN 28"/>
    <property type="match status" value="1"/>
</dbReference>
<dbReference type="SUPFAM" id="SSF48452">
    <property type="entry name" value="TPR-like"/>
    <property type="match status" value="2"/>
</dbReference>
<organism evidence="1 2">
    <name type="scientific">Candidatus Acidiferrum panamense</name>
    <dbReference type="NCBI Taxonomy" id="2741543"/>
    <lineage>
        <taxon>Bacteria</taxon>
        <taxon>Pseudomonadati</taxon>
        <taxon>Acidobacteriota</taxon>
        <taxon>Terriglobia</taxon>
        <taxon>Candidatus Acidiferrales</taxon>
        <taxon>Candidatus Acidiferrum</taxon>
    </lineage>
</organism>
<reference evidence="1" key="1">
    <citation type="submission" date="2020-06" db="EMBL/GenBank/DDBJ databases">
        <title>Legume-microbial interactions unlock mineral nutrients during tropical forest succession.</title>
        <authorList>
            <person name="Epihov D.Z."/>
        </authorList>
    </citation>
    <scope>NUCLEOTIDE SEQUENCE [LARGE SCALE GENOMIC DNA]</scope>
    <source>
        <strain evidence="1">Pan2503</strain>
    </source>
</reference>
<protein>
    <submittedName>
        <fullName evidence="1">Tetratricopeptide repeat protein</fullName>
    </submittedName>
</protein>
<feature type="non-terminal residue" evidence="1">
    <location>
        <position position="373"/>
    </location>
</feature>
<dbReference type="PANTHER" id="PTHR10098">
    <property type="entry name" value="RAPSYN-RELATED"/>
    <property type="match status" value="1"/>
</dbReference>
<dbReference type="SMART" id="SM00028">
    <property type="entry name" value="TPR"/>
    <property type="match status" value="5"/>
</dbReference>
<accession>A0A7V8NQJ6</accession>
<evidence type="ECO:0000313" key="1">
    <source>
        <dbReference type="EMBL" id="MBA0085653.1"/>
    </source>
</evidence>
<dbReference type="Proteomes" id="UP000567293">
    <property type="component" value="Unassembled WGS sequence"/>
</dbReference>
<proteinExistence type="predicted"/>
<evidence type="ECO:0000313" key="2">
    <source>
        <dbReference type="Proteomes" id="UP000567293"/>
    </source>
</evidence>
<dbReference type="InterPro" id="IPR011990">
    <property type="entry name" value="TPR-like_helical_dom_sf"/>
</dbReference>
<dbReference type="Pfam" id="PF13424">
    <property type="entry name" value="TPR_12"/>
    <property type="match status" value="1"/>
</dbReference>
<dbReference type="InterPro" id="IPR019734">
    <property type="entry name" value="TPR_rpt"/>
</dbReference>
<dbReference type="Gene3D" id="1.25.40.10">
    <property type="entry name" value="Tetratricopeptide repeat domain"/>
    <property type="match status" value="2"/>
</dbReference>
<dbReference type="EMBL" id="JACDQQ010001139">
    <property type="protein sequence ID" value="MBA0085653.1"/>
    <property type="molecule type" value="Genomic_DNA"/>
</dbReference>
<keyword evidence="2" id="KW-1185">Reference proteome</keyword>
<name>A0A7V8NQJ6_9BACT</name>
<comment type="caution">
    <text evidence="1">The sequence shown here is derived from an EMBL/GenBank/DDBJ whole genome shotgun (WGS) entry which is preliminary data.</text>
</comment>
<sequence>MAGTRSKASTRNSVAQLAQLSAEADRRKFFTRHRGLIRKEFVEQLAELVVERVRVSTQEALHLAEAAILVARRLKRKDALALGLRAKANALYSSGDNRAAIEHHQQAFQLYESLGDWKEAARTLSTSLQPLILLGEYDQAFRAAERAREIFTRLDDQRRLARLEINVGNIYHRQDRFEESIAHYERAYQGLLPYKDVAETAAEVREGIAVVLSNMAVCLISLNDFPRALATYQRARAFCQQHNMPLLVAQADYNIAYLYYLRGEYSRAIEALYAARRACEATGDAYHFALCHLDLSDIYLELNLSEEAREMAHEGFLRFQRLGMGYEAAKTLANEATAYGQQGKTVQALERFVKAREIFVREDNLVWPWLIDL</sequence>
<dbReference type="AlphaFoldDB" id="A0A7V8NQJ6"/>